<evidence type="ECO:0000313" key="2">
    <source>
        <dbReference type="EMBL" id="KAK7314051.1"/>
    </source>
</evidence>
<evidence type="ECO:0000256" key="1">
    <source>
        <dbReference type="SAM" id="Phobius"/>
    </source>
</evidence>
<evidence type="ECO:0000313" key="3">
    <source>
        <dbReference type="Proteomes" id="UP001367508"/>
    </source>
</evidence>
<comment type="caution">
    <text evidence="2">The sequence shown here is derived from an EMBL/GenBank/DDBJ whole genome shotgun (WGS) entry which is preliminary data.</text>
</comment>
<protein>
    <submittedName>
        <fullName evidence="2">Uncharacterized protein</fullName>
    </submittedName>
</protein>
<accession>A0AAN9KCT6</accession>
<keyword evidence="1" id="KW-0812">Transmembrane</keyword>
<feature type="transmembrane region" description="Helical" evidence="1">
    <location>
        <begin position="12"/>
        <end position="34"/>
    </location>
</feature>
<dbReference type="EMBL" id="JAYMYQ010000009">
    <property type="protein sequence ID" value="KAK7314051.1"/>
    <property type="molecule type" value="Genomic_DNA"/>
</dbReference>
<keyword evidence="1" id="KW-1133">Transmembrane helix</keyword>
<sequence length="186" mass="21215">MQAIGNSGMERGIVHVVLAVPFPFPHFSLLLPLFTCHPFNTKPSLFLSFSLSPFRDASVPVNLTPCSSLSLFFLILHKTYVSYSQFRSKTLFFNFASRSQIRFNSEEHGFHCSIRFRTQLSFRFEFVPIPCAQNESGLDFSVASYSEESIIKCSESDFTEAETLLLFVLTALLNVFHLYKRMELLG</sequence>
<keyword evidence="3" id="KW-1185">Reference proteome</keyword>
<gene>
    <name evidence="2" type="ORF">VNO77_39259</name>
</gene>
<name>A0AAN9KCT6_CANGL</name>
<proteinExistence type="predicted"/>
<organism evidence="2 3">
    <name type="scientific">Canavalia gladiata</name>
    <name type="common">Sword bean</name>
    <name type="synonym">Dolichos gladiatus</name>
    <dbReference type="NCBI Taxonomy" id="3824"/>
    <lineage>
        <taxon>Eukaryota</taxon>
        <taxon>Viridiplantae</taxon>
        <taxon>Streptophyta</taxon>
        <taxon>Embryophyta</taxon>
        <taxon>Tracheophyta</taxon>
        <taxon>Spermatophyta</taxon>
        <taxon>Magnoliopsida</taxon>
        <taxon>eudicotyledons</taxon>
        <taxon>Gunneridae</taxon>
        <taxon>Pentapetalae</taxon>
        <taxon>rosids</taxon>
        <taxon>fabids</taxon>
        <taxon>Fabales</taxon>
        <taxon>Fabaceae</taxon>
        <taxon>Papilionoideae</taxon>
        <taxon>50 kb inversion clade</taxon>
        <taxon>NPAAA clade</taxon>
        <taxon>indigoferoid/millettioid clade</taxon>
        <taxon>Phaseoleae</taxon>
        <taxon>Canavalia</taxon>
    </lineage>
</organism>
<dbReference type="AlphaFoldDB" id="A0AAN9KCT6"/>
<reference evidence="2 3" key="1">
    <citation type="submission" date="2024-01" db="EMBL/GenBank/DDBJ databases">
        <title>The genomes of 5 underutilized Papilionoideae crops provide insights into root nodulation and disease resistanc.</title>
        <authorList>
            <person name="Jiang F."/>
        </authorList>
    </citation>
    <scope>NUCLEOTIDE SEQUENCE [LARGE SCALE GENOMIC DNA]</scope>
    <source>
        <strain evidence="2">LVBAO_FW01</strain>
        <tissue evidence="2">Leaves</tissue>
    </source>
</reference>
<dbReference type="Proteomes" id="UP001367508">
    <property type="component" value="Unassembled WGS sequence"/>
</dbReference>
<keyword evidence="1" id="KW-0472">Membrane</keyword>